<keyword evidence="2 4" id="KW-0238">DNA-binding</keyword>
<gene>
    <name evidence="6" type="ORF">GCM10009836_58270</name>
</gene>
<keyword evidence="1" id="KW-0805">Transcription regulation</keyword>
<evidence type="ECO:0000313" key="7">
    <source>
        <dbReference type="Proteomes" id="UP001500449"/>
    </source>
</evidence>
<evidence type="ECO:0000256" key="4">
    <source>
        <dbReference type="PROSITE-ProRule" id="PRU00335"/>
    </source>
</evidence>
<keyword evidence="7" id="KW-1185">Reference proteome</keyword>
<dbReference type="Gene3D" id="1.10.10.60">
    <property type="entry name" value="Homeodomain-like"/>
    <property type="match status" value="1"/>
</dbReference>
<evidence type="ECO:0000313" key="6">
    <source>
        <dbReference type="EMBL" id="GAA1870013.1"/>
    </source>
</evidence>
<name>A0ABN2NI19_9PSEU</name>
<dbReference type="SUPFAM" id="SSF48498">
    <property type="entry name" value="Tetracyclin repressor-like, C-terminal domain"/>
    <property type="match status" value="1"/>
</dbReference>
<dbReference type="PROSITE" id="PS50977">
    <property type="entry name" value="HTH_TETR_2"/>
    <property type="match status" value="1"/>
</dbReference>
<organism evidence="6 7">
    <name type="scientific">Pseudonocardia ailaonensis</name>
    <dbReference type="NCBI Taxonomy" id="367279"/>
    <lineage>
        <taxon>Bacteria</taxon>
        <taxon>Bacillati</taxon>
        <taxon>Actinomycetota</taxon>
        <taxon>Actinomycetes</taxon>
        <taxon>Pseudonocardiales</taxon>
        <taxon>Pseudonocardiaceae</taxon>
        <taxon>Pseudonocardia</taxon>
    </lineage>
</organism>
<dbReference type="Pfam" id="PF02909">
    <property type="entry name" value="TetR_C_1"/>
    <property type="match status" value="1"/>
</dbReference>
<dbReference type="Gene3D" id="1.10.357.10">
    <property type="entry name" value="Tetracycline Repressor, domain 2"/>
    <property type="match status" value="1"/>
</dbReference>
<dbReference type="SUPFAM" id="SSF46689">
    <property type="entry name" value="Homeodomain-like"/>
    <property type="match status" value="1"/>
</dbReference>
<evidence type="ECO:0000256" key="2">
    <source>
        <dbReference type="ARBA" id="ARBA00023125"/>
    </source>
</evidence>
<dbReference type="InterPro" id="IPR004111">
    <property type="entry name" value="Repressor_TetR_C"/>
</dbReference>
<dbReference type="InterPro" id="IPR050109">
    <property type="entry name" value="HTH-type_TetR-like_transc_reg"/>
</dbReference>
<dbReference type="InterPro" id="IPR036271">
    <property type="entry name" value="Tet_transcr_reg_TetR-rel_C_sf"/>
</dbReference>
<dbReference type="Pfam" id="PF00440">
    <property type="entry name" value="TetR_N"/>
    <property type="match status" value="1"/>
</dbReference>
<dbReference type="EMBL" id="BAAAQK010000024">
    <property type="protein sequence ID" value="GAA1870013.1"/>
    <property type="molecule type" value="Genomic_DNA"/>
</dbReference>
<dbReference type="PANTHER" id="PTHR30055:SF151">
    <property type="entry name" value="TRANSCRIPTIONAL REGULATORY PROTEIN"/>
    <property type="match status" value="1"/>
</dbReference>
<evidence type="ECO:0000256" key="3">
    <source>
        <dbReference type="ARBA" id="ARBA00023163"/>
    </source>
</evidence>
<keyword evidence="3" id="KW-0804">Transcription</keyword>
<evidence type="ECO:0000256" key="1">
    <source>
        <dbReference type="ARBA" id="ARBA00023015"/>
    </source>
</evidence>
<protein>
    <submittedName>
        <fullName evidence="6">TetR/AcrR family transcriptional regulator</fullName>
    </submittedName>
</protein>
<accession>A0ABN2NI19</accession>
<dbReference type="RefSeq" id="WP_344424163.1">
    <property type="nucleotide sequence ID" value="NZ_BAAAQK010000024.1"/>
</dbReference>
<feature type="DNA-binding region" description="H-T-H motif" evidence="4">
    <location>
        <begin position="41"/>
        <end position="60"/>
    </location>
</feature>
<comment type="caution">
    <text evidence="6">The sequence shown here is derived from an EMBL/GenBank/DDBJ whole genome shotgun (WGS) entry which is preliminary data.</text>
</comment>
<reference evidence="6 7" key="1">
    <citation type="journal article" date="2019" name="Int. J. Syst. Evol. Microbiol.">
        <title>The Global Catalogue of Microorganisms (GCM) 10K type strain sequencing project: providing services to taxonomists for standard genome sequencing and annotation.</title>
        <authorList>
            <consortium name="The Broad Institute Genomics Platform"/>
            <consortium name="The Broad Institute Genome Sequencing Center for Infectious Disease"/>
            <person name="Wu L."/>
            <person name="Ma J."/>
        </authorList>
    </citation>
    <scope>NUCLEOTIDE SEQUENCE [LARGE SCALE GENOMIC DNA]</scope>
    <source>
        <strain evidence="6 7">JCM 16009</strain>
    </source>
</reference>
<dbReference type="InterPro" id="IPR001647">
    <property type="entry name" value="HTH_TetR"/>
</dbReference>
<sequence length="215" mass="22342">MDVLWDSEPAPARGPRRGLTREGIARAAIALADAEGLESIAMQRVAAALGVTKMALYRYVPGKAELVALMVDVGIGPVPDIAGTGRAALEAWSRALHAVFARHPWATTAVVGPRAVGPHELRWTERALAALAGTPFTGGEKLDAVAVLAGHVRAIAQQGAEEEIGQAMGAVLAARAGEFPEVSAAFADPGERNAALDFGLARILDGIDAEISRRS</sequence>
<dbReference type="InterPro" id="IPR009057">
    <property type="entry name" value="Homeodomain-like_sf"/>
</dbReference>
<dbReference type="Proteomes" id="UP001500449">
    <property type="component" value="Unassembled WGS sequence"/>
</dbReference>
<dbReference type="PANTHER" id="PTHR30055">
    <property type="entry name" value="HTH-TYPE TRANSCRIPTIONAL REGULATOR RUTR"/>
    <property type="match status" value="1"/>
</dbReference>
<proteinExistence type="predicted"/>
<evidence type="ECO:0000259" key="5">
    <source>
        <dbReference type="PROSITE" id="PS50977"/>
    </source>
</evidence>
<feature type="domain" description="HTH tetR-type" evidence="5">
    <location>
        <begin position="18"/>
        <end position="78"/>
    </location>
</feature>